<dbReference type="SUPFAM" id="SSF111352">
    <property type="entry name" value="Ammonium transporter"/>
    <property type="match status" value="1"/>
</dbReference>
<organism evidence="8 9">
    <name type="scientific">Calyptomena viridis</name>
    <name type="common">Lesser green broadbill</name>
    <dbReference type="NCBI Taxonomy" id="135972"/>
    <lineage>
        <taxon>Eukaryota</taxon>
        <taxon>Metazoa</taxon>
        <taxon>Chordata</taxon>
        <taxon>Craniata</taxon>
        <taxon>Vertebrata</taxon>
        <taxon>Euteleostomi</taxon>
        <taxon>Archelosauria</taxon>
        <taxon>Archosauria</taxon>
        <taxon>Dinosauria</taxon>
        <taxon>Saurischia</taxon>
        <taxon>Theropoda</taxon>
        <taxon>Coelurosauria</taxon>
        <taxon>Aves</taxon>
        <taxon>Neognathae</taxon>
        <taxon>Neoaves</taxon>
        <taxon>Telluraves</taxon>
        <taxon>Australaves</taxon>
        <taxon>Passeriformes</taxon>
        <taxon>Eurylaimidae</taxon>
        <taxon>Calyptomena</taxon>
    </lineage>
</organism>
<name>A0A851CX33_CALVR</name>
<feature type="transmembrane region" description="Helical" evidence="6">
    <location>
        <begin position="53"/>
        <end position="75"/>
    </location>
</feature>
<keyword evidence="4 6" id="KW-1133">Transmembrane helix</keyword>
<gene>
    <name evidence="8" type="primary">Rhag_1</name>
    <name evidence="8" type="ORF">CALVIR_R00310</name>
</gene>
<evidence type="ECO:0000313" key="8">
    <source>
        <dbReference type="EMBL" id="NWI61635.1"/>
    </source>
</evidence>
<evidence type="ECO:0000256" key="4">
    <source>
        <dbReference type="ARBA" id="ARBA00022989"/>
    </source>
</evidence>
<dbReference type="PANTHER" id="PTHR11730:SF48">
    <property type="entry name" value="AMMONIUM TRANSPORTER AMTB-LIKE DOMAIN-CONTAINING PROTEIN"/>
    <property type="match status" value="1"/>
</dbReference>
<evidence type="ECO:0000256" key="6">
    <source>
        <dbReference type="SAM" id="Phobius"/>
    </source>
</evidence>
<feature type="non-terminal residue" evidence="8">
    <location>
        <position position="463"/>
    </location>
</feature>
<dbReference type="InterPro" id="IPR029020">
    <property type="entry name" value="Ammonium/urea_transptr"/>
</dbReference>
<keyword evidence="3 6" id="KW-0812">Transmembrane</keyword>
<feature type="transmembrane region" description="Helical" evidence="6">
    <location>
        <begin position="119"/>
        <end position="138"/>
    </location>
</feature>
<comment type="subcellular location">
    <subcellularLocation>
        <location evidence="1">Membrane</location>
        <topology evidence="1">Multi-pass membrane protein</topology>
    </subcellularLocation>
</comment>
<feature type="non-terminal residue" evidence="8">
    <location>
        <position position="1"/>
    </location>
</feature>
<dbReference type="GO" id="GO:0097272">
    <property type="term" value="P:ammonium homeostasis"/>
    <property type="evidence" value="ECO:0007669"/>
    <property type="project" value="TreeGrafter"/>
</dbReference>
<dbReference type="GO" id="GO:0008519">
    <property type="term" value="F:ammonium channel activity"/>
    <property type="evidence" value="ECO:0007669"/>
    <property type="project" value="InterPro"/>
</dbReference>
<dbReference type="AlphaFoldDB" id="A0A851CX33"/>
<evidence type="ECO:0000313" key="9">
    <source>
        <dbReference type="Proteomes" id="UP000642973"/>
    </source>
</evidence>
<feature type="transmembrane region" description="Helical" evidence="6">
    <location>
        <begin position="214"/>
        <end position="232"/>
    </location>
</feature>
<evidence type="ECO:0000256" key="2">
    <source>
        <dbReference type="ARBA" id="ARBA00011036"/>
    </source>
</evidence>
<evidence type="ECO:0000256" key="3">
    <source>
        <dbReference type="ARBA" id="ARBA00022692"/>
    </source>
</evidence>
<proteinExistence type="inferred from homology"/>
<dbReference type="Pfam" id="PF00909">
    <property type="entry name" value="Ammonium_transp"/>
    <property type="match status" value="1"/>
</dbReference>
<evidence type="ECO:0000256" key="5">
    <source>
        <dbReference type="ARBA" id="ARBA00023136"/>
    </source>
</evidence>
<accession>A0A851CX33</accession>
<comment type="caution">
    <text evidence="8">The sequence shown here is derived from an EMBL/GenBank/DDBJ whole genome shotgun (WGS) entry which is preliminary data.</text>
</comment>
<feature type="transmembrane region" description="Helical" evidence="6">
    <location>
        <begin position="87"/>
        <end position="107"/>
    </location>
</feature>
<comment type="similarity">
    <text evidence="2">Belongs to the ammonium transporter (TC 2.A.49) family. Rh subfamily.</text>
</comment>
<dbReference type="InterPro" id="IPR024041">
    <property type="entry name" value="NH4_transpt_AmtB-like_dom"/>
</dbReference>
<sequence length="463" mass="49432">MAAPLFTRPRRLLLLFLGLFQGALLLFFALFITYDEPSGQAEDASSTNQVYSIFPFFQDIQVMLVVGLGLLLTFLPRYGFSALIHNFLLLNFSMQWALVLQGLLHHFHHSQVYLDLHKLLISEFAAVTVLISVGAILGRTSPCQLLAMATCEVPIYLASEWVIVSCLGVLDVGGTITIHVFSCYFGLGVSKTLFGAARQPLHPKETPTPRSDLMSLVGMLILWVFWPSFVAVLCQPGDAQHHAILNTLLAMSASTVTTAVASSLLERDGKLSPGHLQNGSLAGGVAIGVVADMAMPPVAALALGSLSAIVCVLGFRFLTPLLGRKLALQDQCGIHNLHGLPGILGATASIIVILMASKDTSRSHFSQLSPTGDNATEAVGEQWGGHGVSRQALCQAAGLAVAISASLLSGLLTGAILRLPCLAQLPEQLCFEDSLYFKIQDQTESLGPGSTAEEVTLALKEQF</sequence>
<keyword evidence="5 6" id="KW-0472">Membrane</keyword>
<dbReference type="EMBL" id="WEIV01030774">
    <property type="protein sequence ID" value="NWI61635.1"/>
    <property type="molecule type" value="Genomic_DNA"/>
</dbReference>
<dbReference type="GO" id="GO:0005886">
    <property type="term" value="C:plasma membrane"/>
    <property type="evidence" value="ECO:0007669"/>
    <property type="project" value="InterPro"/>
</dbReference>
<evidence type="ECO:0000259" key="7">
    <source>
        <dbReference type="Pfam" id="PF00909"/>
    </source>
</evidence>
<feature type="transmembrane region" description="Helical" evidence="6">
    <location>
        <begin position="338"/>
        <end position="356"/>
    </location>
</feature>
<feature type="transmembrane region" description="Helical" evidence="6">
    <location>
        <begin position="396"/>
        <end position="417"/>
    </location>
</feature>
<feature type="transmembrane region" description="Helical" evidence="6">
    <location>
        <begin position="298"/>
        <end position="318"/>
    </location>
</feature>
<feature type="transmembrane region" description="Helical" evidence="6">
    <location>
        <begin position="12"/>
        <end position="33"/>
    </location>
</feature>
<feature type="transmembrane region" description="Helical" evidence="6">
    <location>
        <begin position="145"/>
        <end position="170"/>
    </location>
</feature>
<feature type="domain" description="Ammonium transporter AmtB-like" evidence="7">
    <location>
        <begin position="40"/>
        <end position="420"/>
    </location>
</feature>
<dbReference type="Proteomes" id="UP000642973">
    <property type="component" value="Unassembled WGS sequence"/>
</dbReference>
<keyword evidence="9" id="KW-1185">Reference proteome</keyword>
<reference evidence="8" key="1">
    <citation type="submission" date="2019-10" db="EMBL/GenBank/DDBJ databases">
        <title>Bird 10,000 Genomes (B10K) Project - Family phase.</title>
        <authorList>
            <person name="Zhang G."/>
        </authorList>
    </citation>
    <scope>NUCLEOTIDE SEQUENCE</scope>
    <source>
        <strain evidence="8">B10K-DU-002-55</strain>
        <tissue evidence="8">Muscle</tissue>
    </source>
</reference>
<dbReference type="InterPro" id="IPR002229">
    <property type="entry name" value="RhesusRHD"/>
</dbReference>
<dbReference type="PRINTS" id="PR00342">
    <property type="entry name" value="RHESUSRHD"/>
</dbReference>
<feature type="transmembrane region" description="Helical" evidence="6">
    <location>
        <begin position="244"/>
        <end position="265"/>
    </location>
</feature>
<protein>
    <submittedName>
        <fullName evidence="8">RHAG protein</fullName>
    </submittedName>
</protein>
<dbReference type="PANTHER" id="PTHR11730">
    <property type="entry name" value="AMMONIUM TRANSPORTER"/>
    <property type="match status" value="1"/>
</dbReference>
<evidence type="ECO:0000256" key="1">
    <source>
        <dbReference type="ARBA" id="ARBA00004141"/>
    </source>
</evidence>
<dbReference type="Gene3D" id="1.10.3430.10">
    <property type="entry name" value="Ammonium transporter AmtB like domains"/>
    <property type="match status" value="1"/>
</dbReference>